<reference evidence="2" key="1">
    <citation type="submission" date="2023-10" db="EMBL/GenBank/DDBJ databases">
        <authorList>
            <person name="Chen Y."/>
            <person name="Shah S."/>
            <person name="Dougan E. K."/>
            <person name="Thang M."/>
            <person name="Chan C."/>
        </authorList>
    </citation>
    <scope>NUCLEOTIDE SEQUENCE [LARGE SCALE GENOMIC DNA]</scope>
</reference>
<evidence type="ECO:0000313" key="2">
    <source>
        <dbReference type="EMBL" id="CAK0796619.1"/>
    </source>
</evidence>
<gene>
    <name evidence="2" type="ORF">PCOR1329_LOCUS5948</name>
</gene>
<feature type="compositionally biased region" description="Acidic residues" evidence="1">
    <location>
        <begin position="302"/>
        <end position="316"/>
    </location>
</feature>
<evidence type="ECO:0000256" key="1">
    <source>
        <dbReference type="SAM" id="MobiDB-lite"/>
    </source>
</evidence>
<proteinExistence type="predicted"/>
<sequence length="402" mass="43318">MCSGPGTAGKTQSALRPPGRQRAPRAPHMMRRARAPALAAALLLALLAQKRPPGALAPARPASWQGLRCARGPRRGAFGGPGGRGGVGYVGVEVVASRRAPRRPPPTADEQLLWALGCELWAAGSDGELGGPHWQRRPPVPGGGAQPGEGCTSHLPTALRNAGCSIQDAADSMLDRRWGAAWRQLENASTTCREYWPAGAFEGLVNLVFCQAEDLPSLEKRAAASESLEKLAAGLANAMEQVELNNDLRFPYRERGVVLLRSAGELLQEGAEVLRAGKFHAYRDPRGKRAEEDRDIHGWYDGDPDPEAESDEDYAEYDAASFSSSSAEPGSGSYAAMRISEIRDQLERANVGGPKARRALLRRLVRECHPDQNPGRESDVLPVFNYVLRMLRVSTGIPRAGT</sequence>
<feature type="compositionally biased region" description="Basic residues" evidence="1">
    <location>
        <begin position="22"/>
        <end position="31"/>
    </location>
</feature>
<feature type="compositionally biased region" description="Basic and acidic residues" evidence="1">
    <location>
        <begin position="285"/>
        <end position="300"/>
    </location>
</feature>
<comment type="caution">
    <text evidence="2">The sequence shown here is derived from an EMBL/GenBank/DDBJ whole genome shotgun (WGS) entry which is preliminary data.</text>
</comment>
<feature type="region of interest" description="Disordered" evidence="1">
    <location>
        <begin position="285"/>
        <end position="331"/>
    </location>
</feature>
<evidence type="ECO:0000313" key="3">
    <source>
        <dbReference type="Proteomes" id="UP001189429"/>
    </source>
</evidence>
<organism evidence="2 3">
    <name type="scientific">Prorocentrum cordatum</name>
    <dbReference type="NCBI Taxonomy" id="2364126"/>
    <lineage>
        <taxon>Eukaryota</taxon>
        <taxon>Sar</taxon>
        <taxon>Alveolata</taxon>
        <taxon>Dinophyceae</taxon>
        <taxon>Prorocentrales</taxon>
        <taxon>Prorocentraceae</taxon>
        <taxon>Prorocentrum</taxon>
    </lineage>
</organism>
<protein>
    <recommendedName>
        <fullName evidence="4">J domain-containing protein</fullName>
    </recommendedName>
</protein>
<accession>A0ABN9PX21</accession>
<dbReference type="EMBL" id="CAUYUJ010001581">
    <property type="protein sequence ID" value="CAK0796619.1"/>
    <property type="molecule type" value="Genomic_DNA"/>
</dbReference>
<name>A0ABN9PX21_9DINO</name>
<feature type="region of interest" description="Disordered" evidence="1">
    <location>
        <begin position="1"/>
        <end position="31"/>
    </location>
</feature>
<feature type="compositionally biased region" description="Low complexity" evidence="1">
    <location>
        <begin position="317"/>
        <end position="331"/>
    </location>
</feature>
<evidence type="ECO:0008006" key="4">
    <source>
        <dbReference type="Google" id="ProtNLM"/>
    </source>
</evidence>
<dbReference type="Proteomes" id="UP001189429">
    <property type="component" value="Unassembled WGS sequence"/>
</dbReference>
<keyword evidence="3" id="KW-1185">Reference proteome</keyword>